<evidence type="ECO:0000256" key="1">
    <source>
        <dbReference type="SAM" id="MobiDB-lite"/>
    </source>
</evidence>
<feature type="compositionally biased region" description="Basic and acidic residues" evidence="1">
    <location>
        <begin position="8"/>
        <end position="34"/>
    </location>
</feature>
<protein>
    <submittedName>
        <fullName evidence="2">Uncharacterized protein</fullName>
    </submittedName>
</protein>
<evidence type="ECO:0000313" key="2">
    <source>
        <dbReference type="EMBL" id="MDR9893289.1"/>
    </source>
</evidence>
<keyword evidence="3" id="KW-1185">Reference proteome</keyword>
<sequence>MVYSGGNGHKEPEIEKTYEHLDEESHSVEDRWVETDEETGDRQIMFGDDVREELGIEEEDNPET</sequence>
<evidence type="ECO:0000313" key="3">
    <source>
        <dbReference type="Proteomes" id="UP000667802"/>
    </source>
</evidence>
<dbReference type="Proteomes" id="UP000667802">
    <property type="component" value="Unassembled WGS sequence"/>
</dbReference>
<feature type="region of interest" description="Disordered" evidence="1">
    <location>
        <begin position="1"/>
        <end position="64"/>
    </location>
</feature>
<accession>A0AAP5I3V4</accession>
<dbReference type="AlphaFoldDB" id="A0AAP5I3V4"/>
<feature type="compositionally biased region" description="Acidic residues" evidence="1">
    <location>
        <begin position="55"/>
        <end position="64"/>
    </location>
</feature>
<comment type="caution">
    <text evidence="2">The sequence shown here is derived from an EMBL/GenBank/DDBJ whole genome shotgun (WGS) entry which is preliminary data.</text>
</comment>
<reference evidence="3" key="1">
    <citation type="journal article" date="2021" name="Science">
        <title>Hunting the eagle killer: A cyanobacterial neurotoxin causes vacuolar myelinopathy.</title>
        <authorList>
            <person name="Breinlinger S."/>
            <person name="Phillips T.J."/>
            <person name="Haram B.N."/>
            <person name="Mares J."/>
            <person name="Martinez Yerena J.A."/>
            <person name="Hrouzek P."/>
            <person name="Sobotka R."/>
            <person name="Henderson W.M."/>
            <person name="Schmieder P."/>
            <person name="Williams S.M."/>
            <person name="Lauderdale J.D."/>
            <person name="Wilde H.D."/>
            <person name="Gerrin W."/>
            <person name="Kust A."/>
            <person name="Washington J.W."/>
            <person name="Wagner C."/>
            <person name="Geier B."/>
            <person name="Liebeke M."/>
            <person name="Enke H."/>
            <person name="Niedermeyer T.H.J."/>
            <person name="Wilde S.B."/>
        </authorList>
    </citation>
    <scope>NUCLEOTIDE SEQUENCE [LARGE SCALE GENOMIC DNA]</scope>
    <source>
        <strain evidence="3">Thurmond2011</strain>
    </source>
</reference>
<proteinExistence type="predicted"/>
<dbReference type="RefSeq" id="WP_208343792.1">
    <property type="nucleotide sequence ID" value="NZ_CAWQFN010000376.1"/>
</dbReference>
<name>A0AAP5I3V4_9CYAN</name>
<dbReference type="EMBL" id="JAALHA020000001">
    <property type="protein sequence ID" value="MDR9893289.1"/>
    <property type="molecule type" value="Genomic_DNA"/>
</dbReference>
<gene>
    <name evidence="2" type="ORF">G7B40_001640</name>
</gene>
<organism evidence="2 3">
    <name type="scientific">Aetokthonos hydrillicola Thurmond2011</name>
    <dbReference type="NCBI Taxonomy" id="2712845"/>
    <lineage>
        <taxon>Bacteria</taxon>
        <taxon>Bacillati</taxon>
        <taxon>Cyanobacteriota</taxon>
        <taxon>Cyanophyceae</taxon>
        <taxon>Nostocales</taxon>
        <taxon>Hapalosiphonaceae</taxon>
        <taxon>Aetokthonos</taxon>
    </lineage>
</organism>